<reference evidence="1 2" key="1">
    <citation type="submission" date="2018-03" db="EMBL/GenBank/DDBJ databases">
        <title>Genomic Encyclopedia of Type Strains, Phase III (KMG-III): the genomes of soil and plant-associated and newly described type strains.</title>
        <authorList>
            <person name="Whitman W."/>
        </authorList>
    </citation>
    <scope>NUCLEOTIDE SEQUENCE [LARGE SCALE GENOMIC DNA]</scope>
    <source>
        <strain evidence="1 2">CGMCC 1.12700</strain>
    </source>
</reference>
<gene>
    <name evidence="1" type="ORF">B0I18_10910</name>
</gene>
<organism evidence="1 2">
    <name type="scientific">Taibaiella chishuiensis</name>
    <dbReference type="NCBI Taxonomy" id="1434707"/>
    <lineage>
        <taxon>Bacteria</taxon>
        <taxon>Pseudomonadati</taxon>
        <taxon>Bacteroidota</taxon>
        <taxon>Chitinophagia</taxon>
        <taxon>Chitinophagales</taxon>
        <taxon>Chitinophagaceae</taxon>
        <taxon>Taibaiella</taxon>
    </lineage>
</organism>
<name>A0A2P8CYG1_9BACT</name>
<proteinExistence type="predicted"/>
<evidence type="ECO:0008006" key="3">
    <source>
        <dbReference type="Google" id="ProtNLM"/>
    </source>
</evidence>
<protein>
    <recommendedName>
        <fullName evidence="3">HTH cro/C1-type domain-containing protein</fullName>
    </recommendedName>
</protein>
<dbReference type="EMBL" id="PYGD01000009">
    <property type="protein sequence ID" value="PSK90005.1"/>
    <property type="molecule type" value="Genomic_DNA"/>
</dbReference>
<evidence type="ECO:0000313" key="2">
    <source>
        <dbReference type="Proteomes" id="UP000240572"/>
    </source>
</evidence>
<sequence length="134" mass="15949">MKENEVPQDKEDYKGKSQIHKLMYATKEDGSYTQVNSEGWEVENMATRQAWEAVLEELQEIEARVRNGELSPIAYFMHKHLMELPILARHMGKWQWQIKRHFKPAVFRKLDQDTLNRYARVFNIPVDSLVRFGQ</sequence>
<dbReference type="Proteomes" id="UP000240572">
    <property type="component" value="Unassembled WGS sequence"/>
</dbReference>
<dbReference type="OrthoDB" id="9180239at2"/>
<keyword evidence="2" id="KW-1185">Reference proteome</keyword>
<comment type="caution">
    <text evidence="1">The sequence shown here is derived from an EMBL/GenBank/DDBJ whole genome shotgun (WGS) entry which is preliminary data.</text>
</comment>
<dbReference type="AlphaFoldDB" id="A0A2P8CYG1"/>
<accession>A0A2P8CYG1</accession>
<dbReference type="RefSeq" id="WP_106524354.1">
    <property type="nucleotide sequence ID" value="NZ_PYGD01000009.1"/>
</dbReference>
<evidence type="ECO:0000313" key="1">
    <source>
        <dbReference type="EMBL" id="PSK90005.1"/>
    </source>
</evidence>